<feature type="domain" description="PiggyBac transposable element-derived protein" evidence="2">
    <location>
        <begin position="152"/>
        <end position="333"/>
    </location>
</feature>
<dbReference type="Proteomes" id="UP001530400">
    <property type="component" value="Unassembled WGS sequence"/>
</dbReference>
<dbReference type="PANTHER" id="PTHR46599:SF3">
    <property type="entry name" value="PIGGYBAC TRANSPOSABLE ELEMENT-DERIVED PROTEIN 4"/>
    <property type="match status" value="1"/>
</dbReference>
<protein>
    <recommendedName>
        <fullName evidence="2">PiggyBac transposable element-derived protein domain-containing protein</fullName>
    </recommendedName>
</protein>
<evidence type="ECO:0000256" key="1">
    <source>
        <dbReference type="SAM" id="MobiDB-lite"/>
    </source>
</evidence>
<comment type="caution">
    <text evidence="3">The sequence shown here is derived from an EMBL/GenBank/DDBJ whole genome shotgun (WGS) entry which is preliminary data.</text>
</comment>
<dbReference type="InterPro" id="IPR029526">
    <property type="entry name" value="PGBD"/>
</dbReference>
<accession>A0ABD3NPZ4</accession>
<dbReference type="PANTHER" id="PTHR46599">
    <property type="entry name" value="PIGGYBAC TRANSPOSABLE ELEMENT-DERIVED PROTEIN 4"/>
    <property type="match status" value="1"/>
</dbReference>
<sequence>MPSDTGTPEDVPEPIDESFFAATNNAEDIALVLAQGFDVDDDNEPAPENIPQPGAPPVAKDTGLYTGQSWGWDGLDPRRTSNHVQDQPASFLLGWNPKTASPLQMFQKLFPWTWFETVCFAETNKAFADQSLAPISLGEFIRFFGLLLLMNFNKYMSRKRFKCIQRELRFTNVERPEYVDCFWEVRQMIAEWNKNMAAVFSAAWVICLDESMSIWTNHWTCPGLVFCPRKPHPFGNEFHSACCAICKIMFSIKLVEGKDRPAALRVQEYDEHGKMGGLLLRILKTYFSSGRYVVLDSGFCVLKAIIALKTVGGMFAGALIKKRRYWPALVPGPAMETRFESKAFGDVEGIQGVDTTTNTPYFLWGMKEPD</sequence>
<reference evidence="3 4" key="1">
    <citation type="submission" date="2024-10" db="EMBL/GenBank/DDBJ databases">
        <title>Updated reference genomes for cyclostephanoid diatoms.</title>
        <authorList>
            <person name="Roberts W.R."/>
            <person name="Alverson A.J."/>
        </authorList>
    </citation>
    <scope>NUCLEOTIDE SEQUENCE [LARGE SCALE GENOMIC DNA]</scope>
    <source>
        <strain evidence="3 4">AJA010-31</strain>
    </source>
</reference>
<organism evidence="3 4">
    <name type="scientific">Cyclotella atomus</name>
    <dbReference type="NCBI Taxonomy" id="382360"/>
    <lineage>
        <taxon>Eukaryota</taxon>
        <taxon>Sar</taxon>
        <taxon>Stramenopiles</taxon>
        <taxon>Ochrophyta</taxon>
        <taxon>Bacillariophyta</taxon>
        <taxon>Coscinodiscophyceae</taxon>
        <taxon>Thalassiosirophycidae</taxon>
        <taxon>Stephanodiscales</taxon>
        <taxon>Stephanodiscaceae</taxon>
        <taxon>Cyclotella</taxon>
    </lineage>
</organism>
<dbReference type="EMBL" id="JALLPJ020001012">
    <property type="protein sequence ID" value="KAL3778003.1"/>
    <property type="molecule type" value="Genomic_DNA"/>
</dbReference>
<proteinExistence type="predicted"/>
<evidence type="ECO:0000259" key="2">
    <source>
        <dbReference type="Pfam" id="PF13843"/>
    </source>
</evidence>
<gene>
    <name evidence="3" type="ORF">ACHAWO_013459</name>
</gene>
<keyword evidence="4" id="KW-1185">Reference proteome</keyword>
<dbReference type="AlphaFoldDB" id="A0ABD3NPZ4"/>
<dbReference type="Pfam" id="PF13843">
    <property type="entry name" value="DDE_Tnp_1_7"/>
    <property type="match status" value="1"/>
</dbReference>
<evidence type="ECO:0000313" key="3">
    <source>
        <dbReference type="EMBL" id="KAL3778003.1"/>
    </source>
</evidence>
<name>A0ABD3NPZ4_9STRA</name>
<evidence type="ECO:0000313" key="4">
    <source>
        <dbReference type="Proteomes" id="UP001530400"/>
    </source>
</evidence>
<feature type="region of interest" description="Disordered" evidence="1">
    <location>
        <begin position="35"/>
        <end position="61"/>
    </location>
</feature>